<evidence type="ECO:0000256" key="1">
    <source>
        <dbReference type="SAM" id="Phobius"/>
    </source>
</evidence>
<keyword evidence="3" id="KW-0012">Acyltransferase</keyword>
<comment type="caution">
    <text evidence="3">The sequence shown here is derived from an EMBL/GenBank/DDBJ whole genome shotgun (WGS) entry which is preliminary data.</text>
</comment>
<name>A0ABR5LJL7_9MYCO</name>
<dbReference type="EMBL" id="LJFS01000052">
    <property type="protein sequence ID" value="KPG25679.1"/>
    <property type="molecule type" value="Genomic_DNA"/>
</dbReference>
<keyword evidence="4" id="KW-1185">Reference proteome</keyword>
<feature type="transmembrane region" description="Helical" evidence="1">
    <location>
        <begin position="52"/>
        <end position="69"/>
    </location>
</feature>
<reference evidence="3 4" key="1">
    <citation type="submission" date="2015-09" db="EMBL/GenBank/DDBJ databases">
        <title>Genome Sequences of Mycobacterium immunogenum Isolates, Recuperated from a Chloraminated Drinking Water Distribution System Simulator Subjected to Episodes of Nitrification.</title>
        <authorList>
            <person name="Gomez-Alvarez V."/>
            <person name="Revetta R.P."/>
        </authorList>
    </citation>
    <scope>NUCLEOTIDE SEQUENCE [LARGE SCALE GENOMIC DNA]</scope>
    <source>
        <strain evidence="3 4">H076</strain>
    </source>
</reference>
<feature type="transmembrane region" description="Helical" evidence="1">
    <location>
        <begin position="286"/>
        <end position="303"/>
    </location>
</feature>
<dbReference type="PANTHER" id="PTHR23028:SF53">
    <property type="entry name" value="ACYL_TRANSF_3 DOMAIN-CONTAINING PROTEIN"/>
    <property type="match status" value="1"/>
</dbReference>
<proteinExistence type="predicted"/>
<keyword evidence="1" id="KW-0472">Membrane</keyword>
<organism evidence="3 4">
    <name type="scientific">Mycobacteroides immunogenum</name>
    <dbReference type="NCBI Taxonomy" id="83262"/>
    <lineage>
        <taxon>Bacteria</taxon>
        <taxon>Bacillati</taxon>
        <taxon>Actinomycetota</taxon>
        <taxon>Actinomycetes</taxon>
        <taxon>Mycobacteriales</taxon>
        <taxon>Mycobacteriaceae</taxon>
        <taxon>Mycobacteroides</taxon>
    </lineage>
</organism>
<protein>
    <submittedName>
        <fullName evidence="3">Acyltransferase</fullName>
    </submittedName>
</protein>
<evidence type="ECO:0000313" key="3">
    <source>
        <dbReference type="EMBL" id="KPG25679.1"/>
    </source>
</evidence>
<feature type="transmembrane region" description="Helical" evidence="1">
    <location>
        <begin position="234"/>
        <end position="251"/>
    </location>
</feature>
<accession>A0ABR5LJL7</accession>
<evidence type="ECO:0000313" key="4">
    <source>
        <dbReference type="Proteomes" id="UP000037962"/>
    </source>
</evidence>
<dbReference type="GO" id="GO:0016746">
    <property type="term" value="F:acyltransferase activity"/>
    <property type="evidence" value="ECO:0007669"/>
    <property type="project" value="UniProtKB-KW"/>
</dbReference>
<dbReference type="Pfam" id="PF01757">
    <property type="entry name" value="Acyl_transf_3"/>
    <property type="match status" value="1"/>
</dbReference>
<feature type="transmembrane region" description="Helical" evidence="1">
    <location>
        <begin position="81"/>
        <end position="106"/>
    </location>
</feature>
<keyword evidence="3" id="KW-0808">Transferase</keyword>
<dbReference type="InterPro" id="IPR050879">
    <property type="entry name" value="Acyltransferase_3"/>
</dbReference>
<dbReference type="InterPro" id="IPR002656">
    <property type="entry name" value="Acyl_transf_3_dom"/>
</dbReference>
<dbReference type="RefSeq" id="WP_043078803.1">
    <property type="nucleotide sequence ID" value="NZ_CP011530.1"/>
</dbReference>
<keyword evidence="1" id="KW-1133">Transmembrane helix</keyword>
<evidence type="ECO:0000259" key="2">
    <source>
        <dbReference type="Pfam" id="PF01757"/>
    </source>
</evidence>
<dbReference type="PANTHER" id="PTHR23028">
    <property type="entry name" value="ACETYLTRANSFERASE"/>
    <property type="match status" value="1"/>
</dbReference>
<feature type="domain" description="Acyltransferase 3" evidence="2">
    <location>
        <begin position="11"/>
        <end position="322"/>
    </location>
</feature>
<gene>
    <name evidence="3" type="ORF">AN912_26705</name>
</gene>
<feature type="transmembrane region" description="Helical" evidence="1">
    <location>
        <begin position="154"/>
        <end position="173"/>
    </location>
</feature>
<feature type="transmembrane region" description="Helical" evidence="1">
    <location>
        <begin position="180"/>
        <end position="198"/>
    </location>
</feature>
<keyword evidence="1" id="KW-0812">Transmembrane</keyword>
<feature type="transmembrane region" description="Helical" evidence="1">
    <location>
        <begin position="309"/>
        <end position="330"/>
    </location>
</feature>
<dbReference type="Proteomes" id="UP000037962">
    <property type="component" value="Unassembled WGS sequence"/>
</dbReference>
<dbReference type="GeneID" id="45763341"/>
<feature type="transmembrane region" description="Helical" evidence="1">
    <location>
        <begin position="12"/>
        <end position="32"/>
    </location>
</feature>
<sequence length="354" mass="38896">MKLGQVFDPRNNALNAWRLGLALSVIFCHSWPLTGHKIANRPIQQLTEQVGVDGFFAISGFLITASWLRHPKLRDFATARALRIFPGLWVSLAIIAFVFAPLSVAVQHGSVTELLSSHKPIEYVLNNAILNTSYVGIDGTPRNIPWPGVWDGPLWTLTLEVLCYIAVAVLGGIGLLRKRWTIATAFLIMLCATTLFPYPTLPTSTVPEVLARFSVMFAAGALMHRYRDAIPARWSLVALGTVIVLASGLLFNYRELGALPLAYTVIVSGSLVKYKHLNLRNDISYGIYIYGFPIQQLLAVFGMGAANPFLFFAAATAATIPMATGSWFLIEKHAMKLKTRIVATRATHSAETSR</sequence>